<name>A0A6P0EU01_9ACTN</name>
<evidence type="ECO:0000256" key="1">
    <source>
        <dbReference type="SAM" id="Phobius"/>
    </source>
</evidence>
<reference evidence="3 5" key="2">
    <citation type="submission" date="2020-02" db="EMBL/GenBank/DDBJ databases">
        <title>The WGS of Modestobacter muralis DSM 100205.</title>
        <authorList>
            <person name="Jiang Z."/>
        </authorList>
    </citation>
    <scope>NUCLEOTIDE SEQUENCE [LARGE SCALE GENOMIC DNA]</scope>
    <source>
        <strain evidence="3 5">DSM 100205</strain>
    </source>
</reference>
<sequence>MRFRSNKRDQRSWPTGRAEVELFTFWENDLAVGSPSPRDPGLIAHMVPQLNSTAAPASSSLKPLWWALGIAGVLMLLAVVL</sequence>
<keyword evidence="1" id="KW-0472">Membrane</keyword>
<evidence type="ECO:0000313" key="4">
    <source>
        <dbReference type="Proteomes" id="UP000468828"/>
    </source>
</evidence>
<dbReference type="Proteomes" id="UP000471152">
    <property type="component" value="Unassembled WGS sequence"/>
</dbReference>
<accession>A0A6P0EU01</accession>
<dbReference type="RefSeq" id="WP_163611721.1">
    <property type="nucleotide sequence ID" value="NZ_JAAGWB010000038.1"/>
</dbReference>
<organism evidence="2 4">
    <name type="scientific">Modestobacter muralis</name>
    <dbReference type="NCBI Taxonomy" id="1608614"/>
    <lineage>
        <taxon>Bacteria</taxon>
        <taxon>Bacillati</taxon>
        <taxon>Actinomycetota</taxon>
        <taxon>Actinomycetes</taxon>
        <taxon>Geodermatophilales</taxon>
        <taxon>Geodermatophilaceae</taxon>
        <taxon>Modestobacter</taxon>
    </lineage>
</organism>
<evidence type="ECO:0000313" key="2">
    <source>
        <dbReference type="EMBL" id="NEK95162.1"/>
    </source>
</evidence>
<reference evidence="2 4" key="1">
    <citation type="submission" date="2020-01" db="EMBL/GenBank/DDBJ databases">
        <title>the WGS Modestobacter muralis CPCC 204518.</title>
        <authorList>
            <person name="Jiang Z."/>
        </authorList>
    </citation>
    <scope>NUCLEOTIDE SEQUENCE [LARGE SCALE GENOMIC DNA]</scope>
    <source>
        <strain evidence="2 4">DSM 100205</strain>
    </source>
</reference>
<dbReference type="EMBL" id="JAAGWB010000038">
    <property type="protein sequence ID" value="NEN52050.1"/>
    <property type="molecule type" value="Genomic_DNA"/>
</dbReference>
<keyword evidence="1" id="KW-0812">Transmembrane</keyword>
<gene>
    <name evidence="3" type="ORF">G3R41_14070</name>
    <name evidence="2" type="ORF">GCU67_13420</name>
</gene>
<comment type="caution">
    <text evidence="2">The sequence shown here is derived from an EMBL/GenBank/DDBJ whole genome shotgun (WGS) entry which is preliminary data.</text>
</comment>
<keyword evidence="1" id="KW-1133">Transmembrane helix</keyword>
<dbReference type="EMBL" id="JAAGWH010000036">
    <property type="protein sequence ID" value="NEK95162.1"/>
    <property type="molecule type" value="Genomic_DNA"/>
</dbReference>
<evidence type="ECO:0000313" key="3">
    <source>
        <dbReference type="EMBL" id="NEN52050.1"/>
    </source>
</evidence>
<dbReference type="AlphaFoldDB" id="A0A6P0EU01"/>
<protein>
    <submittedName>
        <fullName evidence="2">Uncharacterized protein</fullName>
    </submittedName>
</protein>
<evidence type="ECO:0000313" key="5">
    <source>
        <dbReference type="Proteomes" id="UP000471152"/>
    </source>
</evidence>
<keyword evidence="4" id="KW-1185">Reference proteome</keyword>
<feature type="transmembrane region" description="Helical" evidence="1">
    <location>
        <begin position="64"/>
        <end position="80"/>
    </location>
</feature>
<dbReference type="Proteomes" id="UP000468828">
    <property type="component" value="Unassembled WGS sequence"/>
</dbReference>
<proteinExistence type="predicted"/>